<sequence length="647" mass="72901">MTYVLPTAYQQVIHKTRYARWMEAENRRENWDETVGRYTSYMFEALEKHNGYSMSDKIKKQISEAILTTRVMPSMRGLMTAGPALDRDSTCLYNCSYLPVDSLRSFDEAMYILMCGTGVGYSVESRYVNQLPEISEHFEKTDTTIVVDDSKAGWARALKELLALLWQGQVPSWDMSQVRPAGARLKTFGGRASGPDPLDRLFKFSIAIVKNAAGRKLTPLEAHDLMCKIAEVVVVGGVRRSAMISLSDLEDRNMAAAKSGSWWEYSGQRALANNSAVYGSRPTMEVFMDEWKALYDSKSGERGIFSRAAAQNVAEKNGRRDHTVDFGTNPCSEIILRPYQFCNLTEVIVRDTDTLEELKDKVELATILGTVQSSFTRFKYLRKIWQKNSEEESLLGVSLTGQLSHPVLNGSEGVEKLSQWLDEMREHAVKVNAKWAKEIGVNQAAAITCVKPSGTVSQLVNASSGMHPWHSQYYTRTIRGDMKDPITSFLVDMGIKHEPDVMKPNDTMVFSFPIAAPEGATLRQDLTAVQHLDIWLTYQRHWAEHKPSITVSVKESEWMAVGAWVYDHIDEMSGVSFLPYSEHTYQQAPYQECTKEEYESLVSETPSNLDWKWLEIYETFDGTTSVQDLACVAGSCDISDFGTAKTV</sequence>
<keyword evidence="4" id="KW-0170">Cobalt</keyword>
<dbReference type="EMBL" id="LR798295">
    <property type="protein sequence ID" value="CAB5221752.1"/>
    <property type="molecule type" value="Genomic_DNA"/>
</dbReference>
<dbReference type="Pfam" id="PF21995">
    <property type="entry name" value="RNR-II_ins_dom"/>
    <property type="match status" value="1"/>
</dbReference>
<accession>A0A6J7WYE8</accession>
<protein>
    <submittedName>
        <fullName evidence="6">RTPR, ribonucleoside-triphosphate reductase, adenosylcobalamin-dependent</fullName>
    </submittedName>
</protein>
<comment type="cofactor">
    <cofactor evidence="1">
        <name>adenosylcob(III)alamin</name>
        <dbReference type="ChEBI" id="CHEBI:18408"/>
    </cofactor>
</comment>
<evidence type="ECO:0000259" key="5">
    <source>
        <dbReference type="Pfam" id="PF21995"/>
    </source>
</evidence>
<gene>
    <name evidence="6" type="ORF">UFOVP359_51</name>
</gene>
<evidence type="ECO:0000256" key="4">
    <source>
        <dbReference type="ARBA" id="ARBA00023285"/>
    </source>
</evidence>
<reference evidence="6" key="1">
    <citation type="submission" date="2020-05" db="EMBL/GenBank/DDBJ databases">
        <authorList>
            <person name="Chiriac C."/>
            <person name="Salcher M."/>
            <person name="Ghai R."/>
            <person name="Kavagutti S V."/>
        </authorList>
    </citation>
    <scope>NUCLEOTIDE SEQUENCE</scope>
</reference>
<proteinExistence type="predicted"/>
<dbReference type="SUPFAM" id="SSF51998">
    <property type="entry name" value="PFL-like glycyl radical enzymes"/>
    <property type="match status" value="1"/>
</dbReference>
<dbReference type="Gene3D" id="3.20.70.20">
    <property type="match status" value="3"/>
</dbReference>
<keyword evidence="2" id="KW-0846">Cobalamin</keyword>
<feature type="domain" description="B12-dependent ribonucleotide reductase insertion" evidence="5">
    <location>
        <begin position="142"/>
        <end position="199"/>
    </location>
</feature>
<dbReference type="GO" id="GO:0031419">
    <property type="term" value="F:cobalamin binding"/>
    <property type="evidence" value="ECO:0007669"/>
    <property type="project" value="UniProtKB-KW"/>
</dbReference>
<keyword evidence="3" id="KW-0560">Oxidoreductase</keyword>
<organism evidence="6">
    <name type="scientific">uncultured Caudovirales phage</name>
    <dbReference type="NCBI Taxonomy" id="2100421"/>
    <lineage>
        <taxon>Viruses</taxon>
        <taxon>Duplodnaviria</taxon>
        <taxon>Heunggongvirae</taxon>
        <taxon>Uroviricota</taxon>
        <taxon>Caudoviricetes</taxon>
        <taxon>Peduoviridae</taxon>
        <taxon>Maltschvirus</taxon>
        <taxon>Maltschvirus maltsch</taxon>
    </lineage>
</organism>
<evidence type="ECO:0000256" key="1">
    <source>
        <dbReference type="ARBA" id="ARBA00001922"/>
    </source>
</evidence>
<dbReference type="InterPro" id="IPR054158">
    <property type="entry name" value="RNR-II_ins_dom"/>
</dbReference>
<dbReference type="PANTHER" id="PTHR43371:SF1">
    <property type="entry name" value="RIBONUCLEOSIDE-DIPHOSPHATE REDUCTASE"/>
    <property type="match status" value="1"/>
</dbReference>
<dbReference type="InterPro" id="IPR050862">
    <property type="entry name" value="RdRp_reductase_class-2"/>
</dbReference>
<evidence type="ECO:0000256" key="3">
    <source>
        <dbReference type="ARBA" id="ARBA00023002"/>
    </source>
</evidence>
<dbReference type="PANTHER" id="PTHR43371">
    <property type="entry name" value="VITAMIN B12-DEPENDENT RIBONUCLEOTIDE REDUCTASE"/>
    <property type="match status" value="1"/>
</dbReference>
<evidence type="ECO:0000313" key="6">
    <source>
        <dbReference type="EMBL" id="CAB5221752.1"/>
    </source>
</evidence>
<dbReference type="GO" id="GO:0004748">
    <property type="term" value="F:ribonucleoside-diphosphate reductase activity, thioredoxin disulfide as acceptor"/>
    <property type="evidence" value="ECO:0007669"/>
    <property type="project" value="TreeGrafter"/>
</dbReference>
<evidence type="ECO:0000256" key="2">
    <source>
        <dbReference type="ARBA" id="ARBA00022628"/>
    </source>
</evidence>
<name>A0A6J7WYE8_9CAUD</name>